<dbReference type="RefSeq" id="WP_044423236.1">
    <property type="nucleotide sequence ID" value="NZ_JYHK01000105.1"/>
</dbReference>
<gene>
    <name evidence="2" type="ORF">ALO40_00879</name>
</gene>
<evidence type="ECO:0000313" key="2">
    <source>
        <dbReference type="EMBL" id="KPZ12004.1"/>
    </source>
</evidence>
<comment type="caution">
    <text evidence="2">The sequence shown here is derived from an EMBL/GenBank/DDBJ whole genome shotgun (WGS) entry which is preliminary data.</text>
</comment>
<keyword evidence="1" id="KW-0472">Membrane</keyword>
<feature type="transmembrane region" description="Helical" evidence="1">
    <location>
        <begin position="105"/>
        <end position="138"/>
    </location>
</feature>
<evidence type="ECO:0000256" key="1">
    <source>
        <dbReference type="SAM" id="Phobius"/>
    </source>
</evidence>
<keyword evidence="1" id="KW-0812">Transmembrane</keyword>
<name>A0A0Q0EDC9_9PSED</name>
<dbReference type="EMBL" id="LJRR01000339">
    <property type="protein sequence ID" value="KPZ12004.1"/>
    <property type="molecule type" value="Genomic_DNA"/>
</dbReference>
<accession>A0A0Q0EDC9</accession>
<reference evidence="2 3" key="1">
    <citation type="submission" date="2015-09" db="EMBL/GenBank/DDBJ databases">
        <title>Genome announcement of multiple Pseudomonas syringae strains.</title>
        <authorList>
            <person name="Thakur S."/>
            <person name="Wang P.W."/>
            <person name="Gong Y."/>
            <person name="Weir B.S."/>
            <person name="Guttman D.S."/>
        </authorList>
    </citation>
    <scope>NUCLEOTIDE SEQUENCE [LARGE SCALE GENOMIC DNA]</scope>
    <source>
        <strain evidence="2 3">ICMP3963</strain>
    </source>
</reference>
<dbReference type="AlphaFoldDB" id="A0A0Q0EDC9"/>
<protein>
    <submittedName>
        <fullName evidence="2">Uncharacterized protein</fullName>
    </submittedName>
</protein>
<dbReference type="Proteomes" id="UP000050317">
    <property type="component" value="Unassembled WGS sequence"/>
</dbReference>
<dbReference type="PATRIC" id="fig|251703.9.peg.1201"/>
<keyword evidence="1" id="KW-1133">Transmembrane helix</keyword>
<proteinExistence type="predicted"/>
<organism evidence="2 3">
    <name type="scientific">Pseudomonas syringae pv. viburni</name>
    <dbReference type="NCBI Taxonomy" id="251703"/>
    <lineage>
        <taxon>Bacteria</taxon>
        <taxon>Pseudomonadati</taxon>
        <taxon>Pseudomonadota</taxon>
        <taxon>Gammaproteobacteria</taxon>
        <taxon>Pseudomonadales</taxon>
        <taxon>Pseudomonadaceae</taxon>
        <taxon>Pseudomonas</taxon>
    </lineage>
</organism>
<sequence length="170" mass="18943">MSDLKKITVTIKNYDFHASQGTANLYKKVRLLDEAGRIFYYKDLIVPHYLERKGATSKDVPRTWFIKHIGKSAVVVVAFETKNGTVEYDLDEVRDLARSGFVAGVVYGVLAIPAGFIAGIATFGLGLAIIPMGLYFAYRNIFKIPASLSRKRLLEDLSSHGVKVEEGWAR</sequence>
<evidence type="ECO:0000313" key="3">
    <source>
        <dbReference type="Proteomes" id="UP000050317"/>
    </source>
</evidence>